<reference evidence="3" key="1">
    <citation type="submission" date="2016-04" db="EMBL/GenBank/DDBJ databases">
        <authorList>
            <person name="Evans L.H."/>
            <person name="Alamgir A."/>
            <person name="Owens N."/>
            <person name="Weber N.D."/>
            <person name="Virtaneva K."/>
            <person name="Barbian K."/>
            <person name="Babar A."/>
            <person name="Rosenke K."/>
        </authorList>
    </citation>
    <scope>NUCLEOTIDE SEQUENCE</scope>
    <source>
        <strain evidence="3">86</strain>
    </source>
</reference>
<feature type="domain" description="Sulfatase N-terminal" evidence="2">
    <location>
        <begin position="3"/>
        <end position="336"/>
    </location>
</feature>
<accession>A0A212JS88</accession>
<feature type="compositionally biased region" description="Basic and acidic residues" evidence="1">
    <location>
        <begin position="462"/>
        <end position="477"/>
    </location>
</feature>
<name>A0A212JS88_9FIRM</name>
<dbReference type="InterPro" id="IPR017850">
    <property type="entry name" value="Alkaline_phosphatase_core_sf"/>
</dbReference>
<gene>
    <name evidence="3" type="ORF">KL86CLO1_11610</name>
</gene>
<dbReference type="Gene3D" id="3.40.720.10">
    <property type="entry name" value="Alkaline Phosphatase, subunit A"/>
    <property type="match status" value="1"/>
</dbReference>
<feature type="compositionally biased region" description="Polar residues" evidence="1">
    <location>
        <begin position="482"/>
        <end position="495"/>
    </location>
</feature>
<dbReference type="PANTHER" id="PTHR46615">
    <property type="entry name" value="ARYLSULFATASE K"/>
    <property type="match status" value="1"/>
</dbReference>
<proteinExistence type="predicted"/>
<dbReference type="InterPro" id="IPR000917">
    <property type="entry name" value="Sulfatase_N"/>
</dbReference>
<dbReference type="PANTHER" id="PTHR46615:SF1">
    <property type="entry name" value="ARYLSULFATASE K"/>
    <property type="match status" value="1"/>
</dbReference>
<dbReference type="AlphaFoldDB" id="A0A212JS88"/>
<dbReference type="InterPro" id="IPR051849">
    <property type="entry name" value="GAG-degrading_sulfatase"/>
</dbReference>
<dbReference type="EMBL" id="FLUN01000001">
    <property type="protein sequence ID" value="SBW02208.1"/>
    <property type="molecule type" value="Genomic_DNA"/>
</dbReference>
<evidence type="ECO:0000259" key="2">
    <source>
        <dbReference type="Pfam" id="PF00884"/>
    </source>
</evidence>
<protein>
    <recommendedName>
        <fullName evidence="2">Sulfatase N-terminal domain-containing protein</fullName>
    </recommendedName>
</protein>
<evidence type="ECO:0000313" key="3">
    <source>
        <dbReference type="EMBL" id="SBW02208.1"/>
    </source>
</evidence>
<evidence type="ECO:0000256" key="1">
    <source>
        <dbReference type="SAM" id="MobiDB-lite"/>
    </source>
</evidence>
<dbReference type="GO" id="GO:0015024">
    <property type="term" value="F:glucuronate-2-sulfatase activity"/>
    <property type="evidence" value="ECO:0007669"/>
    <property type="project" value="TreeGrafter"/>
</dbReference>
<organism evidence="3">
    <name type="scientific">uncultured Eubacteriales bacterium</name>
    <dbReference type="NCBI Taxonomy" id="172733"/>
    <lineage>
        <taxon>Bacteria</taxon>
        <taxon>Bacillati</taxon>
        <taxon>Bacillota</taxon>
        <taxon>Clostridia</taxon>
        <taxon>Eubacteriales</taxon>
        <taxon>environmental samples</taxon>
    </lineage>
</organism>
<sequence>MQPDILLFMSDQHAPQFMGGGEMAVDTPNLDVLRREGTSFTQGYTACPLCVPARMAMLSGMRPSRTGIFTNMDALPDTLPTFLHQLVAAGYETVLVGRMHFIGVDQRHGFTRRVAPDFTNSGWTRPPWLEEDFGVHTQTMGYKWCTHVVGGGQSPVLCYDEMVVRSAEEYLSQSHEKPQCIVVGTYGPHFPYVAPPELFYKYLKTARLPATFGVEEAFMNPVLRSLQEPDARPEVVLACQAAYKGLIEHMDGLVGRVRTAFDAFAEKRDNARLFGYLSDHGDTVGEHGLFGKKTFFEKSVKIPLIFAGDGVTAGREWAEPVSILDVGPTLCAWTGVAPPERADGQSLKTILRGGQGEPDRVVLSESADRAPGGGWVYGCMARRGKYKFVTYHGYENQDMLFNVAVDLLEEYNLAEELPEVCESFRNILRERTDPAAAEALQAVHARRSKLMAECEKAEGYDDRERFRDYPDAAKEPPEVCVTSLSSPPGGNQSSVYYGLPKLPEEEQA</sequence>
<dbReference type="GO" id="GO:0004065">
    <property type="term" value="F:arylsulfatase activity"/>
    <property type="evidence" value="ECO:0007669"/>
    <property type="project" value="TreeGrafter"/>
</dbReference>
<feature type="region of interest" description="Disordered" evidence="1">
    <location>
        <begin position="462"/>
        <end position="508"/>
    </location>
</feature>
<dbReference type="SUPFAM" id="SSF53649">
    <property type="entry name" value="Alkaline phosphatase-like"/>
    <property type="match status" value="1"/>
</dbReference>
<dbReference type="Pfam" id="PF00884">
    <property type="entry name" value="Sulfatase"/>
    <property type="match status" value="1"/>
</dbReference>
<dbReference type="CDD" id="cd16037">
    <property type="entry name" value="sulfatase_like"/>
    <property type="match status" value="1"/>
</dbReference>